<dbReference type="GO" id="GO:0008320">
    <property type="term" value="F:protein transmembrane transporter activity"/>
    <property type="evidence" value="ECO:0007669"/>
    <property type="project" value="UniProtKB-UniRule"/>
</dbReference>
<organism evidence="12 13">
    <name type="scientific">Nitrolancea hollandica Lb</name>
    <dbReference type="NCBI Taxonomy" id="1129897"/>
    <lineage>
        <taxon>Bacteria</taxon>
        <taxon>Pseudomonadati</taxon>
        <taxon>Thermomicrobiota</taxon>
        <taxon>Thermomicrobia</taxon>
        <taxon>Sphaerobacterales</taxon>
        <taxon>Sphaerobacterineae</taxon>
        <taxon>Sphaerobacteraceae</taxon>
        <taxon>Nitrolancea</taxon>
    </lineage>
</organism>
<proteinExistence type="inferred from homology"/>
<dbReference type="Pfam" id="PF13240">
    <property type="entry name" value="Zn_Ribbon_1"/>
    <property type="match status" value="1"/>
</dbReference>
<evidence type="ECO:0000259" key="11">
    <source>
        <dbReference type="Pfam" id="PF13240"/>
    </source>
</evidence>
<comment type="similarity">
    <text evidence="9">Belongs to the TatA/E family.</text>
</comment>
<feature type="region of interest" description="Disordered" evidence="10">
    <location>
        <begin position="45"/>
        <end position="65"/>
    </location>
</feature>
<keyword evidence="3 9" id="KW-1003">Cell membrane</keyword>
<evidence type="ECO:0000313" key="13">
    <source>
        <dbReference type="Proteomes" id="UP000004221"/>
    </source>
</evidence>
<dbReference type="GO" id="GO:0033281">
    <property type="term" value="C:TAT protein transport complex"/>
    <property type="evidence" value="ECO:0007669"/>
    <property type="project" value="UniProtKB-UniRule"/>
</dbReference>
<dbReference type="AlphaFoldDB" id="I4EJR8"/>
<dbReference type="InterPro" id="IPR006312">
    <property type="entry name" value="TatA/E"/>
</dbReference>
<feature type="transmembrane region" description="Helical" evidence="9">
    <location>
        <begin position="6"/>
        <end position="23"/>
    </location>
</feature>
<evidence type="ECO:0000256" key="10">
    <source>
        <dbReference type="SAM" id="MobiDB-lite"/>
    </source>
</evidence>
<evidence type="ECO:0000313" key="12">
    <source>
        <dbReference type="EMBL" id="CCF84930.1"/>
    </source>
</evidence>
<accession>I4EJR8</accession>
<comment type="subunit">
    <text evidence="9">Forms a complex with TatC.</text>
</comment>
<dbReference type="InterPro" id="IPR003369">
    <property type="entry name" value="TatA/B/E"/>
</dbReference>
<gene>
    <name evidence="9" type="primary">tatA</name>
    <name evidence="12" type="ORF">NITHO_4210007</name>
</gene>
<name>I4EJR8_9BACT</name>
<evidence type="ECO:0000256" key="4">
    <source>
        <dbReference type="ARBA" id="ARBA00022692"/>
    </source>
</evidence>
<evidence type="ECO:0000256" key="3">
    <source>
        <dbReference type="ARBA" id="ARBA00022475"/>
    </source>
</evidence>
<dbReference type="RefSeq" id="WP_008479475.1">
    <property type="nucleotide sequence ID" value="NZ_CAGS01000359.1"/>
</dbReference>
<dbReference type="InterPro" id="IPR026870">
    <property type="entry name" value="Zinc_ribbon_dom"/>
</dbReference>
<dbReference type="Pfam" id="PF02416">
    <property type="entry name" value="TatA_B_E"/>
    <property type="match status" value="1"/>
</dbReference>
<keyword evidence="7 9" id="KW-0811">Translocation</keyword>
<dbReference type="Proteomes" id="UP000004221">
    <property type="component" value="Unassembled WGS sequence"/>
</dbReference>
<protein>
    <recommendedName>
        <fullName evidence="9">Sec-independent protein translocase protein TatA</fullName>
    </recommendedName>
</protein>
<evidence type="ECO:0000256" key="5">
    <source>
        <dbReference type="ARBA" id="ARBA00022927"/>
    </source>
</evidence>
<evidence type="ECO:0000256" key="1">
    <source>
        <dbReference type="ARBA" id="ARBA00004162"/>
    </source>
</evidence>
<keyword evidence="2 9" id="KW-0813">Transport</keyword>
<dbReference type="OrthoDB" id="166980at2"/>
<reference evidence="12 13" key="1">
    <citation type="journal article" date="2012" name="ISME J.">
        <title>Nitrification expanded: discovery, physiology and genomics of a nitrite-oxidizing bacterium from the phylum Chloroflexi.</title>
        <authorList>
            <person name="Sorokin D.Y."/>
            <person name="Lucker S."/>
            <person name="Vejmelkova D."/>
            <person name="Kostrikina N.A."/>
            <person name="Kleerebezem R."/>
            <person name="Rijpstra W.I."/>
            <person name="Damste J.S."/>
            <person name="Le Paslier D."/>
            <person name="Muyzer G."/>
            <person name="Wagner M."/>
            <person name="van Loosdrecht M.C."/>
            <person name="Daims H."/>
        </authorList>
    </citation>
    <scope>NUCLEOTIDE SEQUENCE [LARGE SCALE GENOMIC DNA]</scope>
    <source>
        <strain evidence="13">none</strain>
    </source>
</reference>
<comment type="subcellular location">
    <subcellularLocation>
        <location evidence="1 9">Cell membrane</location>
        <topology evidence="1 9">Single-pass membrane protein</topology>
    </subcellularLocation>
</comment>
<dbReference type="PANTHER" id="PTHR42982:SF1">
    <property type="entry name" value="SEC-INDEPENDENT PROTEIN TRANSLOCASE PROTEIN TATA"/>
    <property type="match status" value="1"/>
</dbReference>
<dbReference type="Gene3D" id="1.20.5.3310">
    <property type="match status" value="1"/>
</dbReference>
<evidence type="ECO:0000256" key="6">
    <source>
        <dbReference type="ARBA" id="ARBA00022989"/>
    </source>
</evidence>
<sequence>MFEGIFQPWHLIIIVLIILIVFGPGKLPELGSALGKGIREFKGGVHAGEGRAPEPQPASPDQTPVMTATMSCASCGAAAQPGHRFCSHCGSPVKPEA</sequence>
<dbReference type="GO" id="GO:0043953">
    <property type="term" value="P:protein transport by the Tat complex"/>
    <property type="evidence" value="ECO:0007669"/>
    <property type="project" value="UniProtKB-UniRule"/>
</dbReference>
<keyword evidence="6 9" id="KW-1133">Transmembrane helix</keyword>
<comment type="function">
    <text evidence="9">Part of the twin-arginine translocation (Tat) system that transports large folded proteins containing a characteristic twin-arginine motif in their signal peptide across membranes. TatA could form the protein-conducting channel of the Tat system.</text>
</comment>
<dbReference type="EMBL" id="CAGS01000359">
    <property type="protein sequence ID" value="CCF84930.1"/>
    <property type="molecule type" value="Genomic_DNA"/>
</dbReference>
<evidence type="ECO:0000256" key="9">
    <source>
        <dbReference type="HAMAP-Rule" id="MF_00236"/>
    </source>
</evidence>
<feature type="domain" description="Zinc-ribbon" evidence="11">
    <location>
        <begin position="72"/>
        <end position="93"/>
    </location>
</feature>
<keyword evidence="8 9" id="KW-0472">Membrane</keyword>
<evidence type="ECO:0000256" key="2">
    <source>
        <dbReference type="ARBA" id="ARBA00022448"/>
    </source>
</evidence>
<evidence type="ECO:0000256" key="7">
    <source>
        <dbReference type="ARBA" id="ARBA00023010"/>
    </source>
</evidence>
<evidence type="ECO:0000256" key="8">
    <source>
        <dbReference type="ARBA" id="ARBA00023136"/>
    </source>
</evidence>
<keyword evidence="5 9" id="KW-0653">Protein transport</keyword>
<keyword evidence="4 9" id="KW-0812">Transmembrane</keyword>
<keyword evidence="13" id="KW-1185">Reference proteome</keyword>
<dbReference type="NCBIfam" id="TIGR01411">
    <property type="entry name" value="tatAE"/>
    <property type="match status" value="1"/>
</dbReference>
<dbReference type="PANTHER" id="PTHR42982">
    <property type="entry name" value="SEC-INDEPENDENT PROTEIN TRANSLOCASE PROTEIN TATA"/>
    <property type="match status" value="1"/>
</dbReference>
<comment type="caution">
    <text evidence="12">The sequence shown here is derived from an EMBL/GenBank/DDBJ whole genome shotgun (WGS) entry which is preliminary data.</text>
</comment>
<dbReference type="HAMAP" id="MF_00236">
    <property type="entry name" value="TatA_E"/>
    <property type="match status" value="1"/>
</dbReference>